<dbReference type="EMBL" id="JAZAVJ010000059">
    <property type="protein sequence ID" value="KAK7417290.1"/>
    <property type="molecule type" value="Genomic_DNA"/>
</dbReference>
<feature type="compositionally biased region" description="Basic and acidic residues" evidence="1">
    <location>
        <begin position="491"/>
        <end position="511"/>
    </location>
</feature>
<evidence type="ECO:0000313" key="4">
    <source>
        <dbReference type="Proteomes" id="UP001498476"/>
    </source>
</evidence>
<feature type="compositionally biased region" description="Polar residues" evidence="1">
    <location>
        <begin position="139"/>
        <end position="158"/>
    </location>
</feature>
<sequence>MATNKTPSQHPVLEKLFAIHSRMAICLDSENPLFGKCPEWAKVSNAPCSLRPHQPARATALLDDFNLMKEWLDTAEFLARIETFLIASHCHKHGPRVTKAFREWKANLVVTVAPTAYQPPTLSIDGNEGARKSLDGVPTTPSSSTGLGETKQPESASEVNHRLDNIHVESVTDEFSAMTITTSSHTNAACNPDDAHTTTAQKIIGVGVASLVRKGSLRDHAPVFSEIYKPLTAIQKEHGIVYVLGHKTEEGLFKIGWTRTTARKRLNQAGNCYGANAEIIHETRDGPFFAAHKAEKLAQTVLRHHNLAIVECEQCGGGHREWFRASREMVIDTVEVMETFVRIPAYESNDGDVWKLSAAAYKNIKSMCDFSSAKLRSHITTRETCSIDEATGDFSTQIEQKTVVSVKEAAVSPTSPGFEDKLDGENTLAPAEESAVGKDKKRPRRSLGTGAAIGVRKMAQETGKVVQEAGKIKSRVGQMWTRSRGGIPEPDGDKNKGNLGSRDRSGSGSDNLRDAVTDVFWSLFPEEVKARKGNDANTSGLRRGISWAQAVKQEFRDIVTDFEVEWKREKEELKEASANKVTI</sequence>
<dbReference type="PANTHER" id="PTHR28094:SF1">
    <property type="entry name" value="MEIOTICALLY UP-REGULATED GENE 113 PROTEIN"/>
    <property type="match status" value="1"/>
</dbReference>
<evidence type="ECO:0000259" key="2">
    <source>
        <dbReference type="SMART" id="SM00974"/>
    </source>
</evidence>
<feature type="region of interest" description="Disordered" evidence="1">
    <location>
        <begin position="121"/>
        <end position="161"/>
    </location>
</feature>
<dbReference type="InterPro" id="IPR018306">
    <property type="entry name" value="Phage_T5_Orf172_DNA-bd"/>
</dbReference>
<dbReference type="Pfam" id="PF10544">
    <property type="entry name" value="T5orf172"/>
    <property type="match status" value="1"/>
</dbReference>
<reference evidence="3 4" key="1">
    <citation type="journal article" date="2025" name="Microbiol. Resour. Announc.">
        <title>Draft genome sequences for Neonectria magnoliae and Neonectria punicea, canker pathogens of Liriodendron tulipifera and Acer saccharum in West Virginia.</title>
        <authorList>
            <person name="Petronek H.M."/>
            <person name="Kasson M.T."/>
            <person name="Metheny A.M."/>
            <person name="Stauder C.M."/>
            <person name="Lovett B."/>
            <person name="Lynch S.C."/>
            <person name="Garnas J.R."/>
            <person name="Kasson L.R."/>
            <person name="Stajich J.E."/>
        </authorList>
    </citation>
    <scope>NUCLEOTIDE SEQUENCE [LARGE SCALE GENOMIC DNA]</scope>
    <source>
        <strain evidence="3 4">NRRL 64653</strain>
    </source>
</reference>
<protein>
    <recommendedName>
        <fullName evidence="2">Bacteriophage T5 Orf172 DNA-binding domain-containing protein</fullName>
    </recommendedName>
</protein>
<gene>
    <name evidence="3" type="ORF">QQX98_004724</name>
</gene>
<feature type="region of interest" description="Disordered" evidence="1">
    <location>
        <begin position="474"/>
        <end position="511"/>
    </location>
</feature>
<proteinExistence type="predicted"/>
<feature type="region of interest" description="Disordered" evidence="1">
    <location>
        <begin position="410"/>
        <end position="453"/>
    </location>
</feature>
<feature type="domain" description="Bacteriophage T5 Orf172 DNA-binding" evidence="2">
    <location>
        <begin position="247"/>
        <end position="337"/>
    </location>
</feature>
<accession>A0ABR1H8B5</accession>
<evidence type="ECO:0000313" key="3">
    <source>
        <dbReference type="EMBL" id="KAK7417290.1"/>
    </source>
</evidence>
<name>A0ABR1H8B5_9HYPO</name>
<dbReference type="SMART" id="SM00974">
    <property type="entry name" value="T5orf172"/>
    <property type="match status" value="1"/>
</dbReference>
<dbReference type="InterPro" id="IPR053006">
    <property type="entry name" value="Meiosis_regulatory"/>
</dbReference>
<organism evidence="3 4">
    <name type="scientific">Neonectria punicea</name>
    <dbReference type="NCBI Taxonomy" id="979145"/>
    <lineage>
        <taxon>Eukaryota</taxon>
        <taxon>Fungi</taxon>
        <taxon>Dikarya</taxon>
        <taxon>Ascomycota</taxon>
        <taxon>Pezizomycotina</taxon>
        <taxon>Sordariomycetes</taxon>
        <taxon>Hypocreomycetidae</taxon>
        <taxon>Hypocreales</taxon>
        <taxon>Nectriaceae</taxon>
        <taxon>Neonectria</taxon>
    </lineage>
</organism>
<evidence type="ECO:0000256" key="1">
    <source>
        <dbReference type="SAM" id="MobiDB-lite"/>
    </source>
</evidence>
<dbReference type="PANTHER" id="PTHR28094">
    <property type="entry name" value="MEIOTICALLY UP-REGULATED GENE 113 PROTEIN"/>
    <property type="match status" value="1"/>
</dbReference>
<comment type="caution">
    <text evidence="3">The sequence shown here is derived from an EMBL/GenBank/DDBJ whole genome shotgun (WGS) entry which is preliminary data.</text>
</comment>
<keyword evidence="4" id="KW-1185">Reference proteome</keyword>
<dbReference type="Proteomes" id="UP001498476">
    <property type="component" value="Unassembled WGS sequence"/>
</dbReference>